<keyword evidence="5" id="KW-1185">Reference proteome</keyword>
<comment type="caution">
    <text evidence="4">The sequence shown here is derived from an EMBL/GenBank/DDBJ whole genome shotgun (WGS) entry which is preliminary data.</text>
</comment>
<keyword evidence="2" id="KW-0812">Transmembrane</keyword>
<reference evidence="5" key="1">
    <citation type="journal article" date="2019" name="Int. J. Syst. Evol. Microbiol.">
        <title>The Global Catalogue of Microorganisms (GCM) 10K type strain sequencing project: providing services to taxonomists for standard genome sequencing and annotation.</title>
        <authorList>
            <consortium name="The Broad Institute Genomics Platform"/>
            <consortium name="The Broad Institute Genome Sequencing Center for Infectious Disease"/>
            <person name="Wu L."/>
            <person name="Ma J."/>
        </authorList>
    </citation>
    <scope>NUCLEOTIDE SEQUENCE [LARGE SCALE GENOMIC DNA]</scope>
    <source>
        <strain evidence="5">KCTC 32255</strain>
    </source>
</reference>
<dbReference type="Pfam" id="PF02470">
    <property type="entry name" value="MlaD"/>
    <property type="match status" value="1"/>
</dbReference>
<gene>
    <name evidence="4" type="ORF">ACFQGD_03685</name>
</gene>
<feature type="transmembrane region" description="Helical" evidence="2">
    <location>
        <begin position="12"/>
        <end position="31"/>
    </location>
</feature>
<protein>
    <submittedName>
        <fullName evidence="4">MlaD family protein</fullName>
    </submittedName>
</protein>
<dbReference type="RefSeq" id="WP_345407448.1">
    <property type="nucleotide sequence ID" value="NZ_BAABLA010000123.1"/>
</dbReference>
<dbReference type="EMBL" id="JBHSXX010000001">
    <property type="protein sequence ID" value="MFC6866238.1"/>
    <property type="molecule type" value="Genomic_DNA"/>
</dbReference>
<keyword evidence="2" id="KW-1133">Transmembrane helix</keyword>
<sequence length="421" mass="44229">MPQPVHRDHARKFLIGVVTLAVIGVVGYVGATVQGGGEVPLKPYTYAKAAFNNVGMLKPRQNVLQNGVRIGQISGITYQDGRAVVTMRLNGKRQLYRDAHAHIGYQSVLGRKQLELDPGTRSAGALGDRTIPVSQTSVATELDQALSAFDKRTRDALGASLVELGGGLAGHGDDLRDALRAGEDILTDVGAISATLASEQADLPSVLLAANRLAGRFAGRQEELSSLLEQMNATFRAVNVDGARPLNDTVRALPATLRQSRQGLRSVNAPLSDLASAMTTIAPGGRELGAASDDLRGVLREGVAPLAKLPGVSGQAKPAVDELTHTVVDARPLVPRVSRTVAHGRVLLHGLAPYATDIGRFFSEHDLLSGRIAPGKHYFSFMLAAPGIYSASGPDPMADPVPYPAPGGGAWRDHQSAGGGR</sequence>
<keyword evidence="2" id="KW-0472">Membrane</keyword>
<accession>A0ABW2BVM7</accession>
<name>A0ABW2BVM7_9PSEU</name>
<evidence type="ECO:0000256" key="1">
    <source>
        <dbReference type="SAM" id="MobiDB-lite"/>
    </source>
</evidence>
<feature type="domain" description="Mce/MlaD" evidence="3">
    <location>
        <begin position="45"/>
        <end position="119"/>
    </location>
</feature>
<dbReference type="PANTHER" id="PTHR33371:SF4">
    <property type="entry name" value="INTERMEMBRANE PHOSPHOLIPID TRANSPORT SYSTEM BINDING PROTEIN MLAD"/>
    <property type="match status" value="1"/>
</dbReference>
<proteinExistence type="predicted"/>
<dbReference type="Proteomes" id="UP001596337">
    <property type="component" value="Unassembled WGS sequence"/>
</dbReference>
<organism evidence="4 5">
    <name type="scientific">Haloechinothrix salitolerans</name>
    <dbReference type="NCBI Taxonomy" id="926830"/>
    <lineage>
        <taxon>Bacteria</taxon>
        <taxon>Bacillati</taxon>
        <taxon>Actinomycetota</taxon>
        <taxon>Actinomycetes</taxon>
        <taxon>Pseudonocardiales</taxon>
        <taxon>Pseudonocardiaceae</taxon>
        <taxon>Haloechinothrix</taxon>
    </lineage>
</organism>
<evidence type="ECO:0000256" key="2">
    <source>
        <dbReference type="SAM" id="Phobius"/>
    </source>
</evidence>
<evidence type="ECO:0000259" key="3">
    <source>
        <dbReference type="Pfam" id="PF02470"/>
    </source>
</evidence>
<evidence type="ECO:0000313" key="5">
    <source>
        <dbReference type="Proteomes" id="UP001596337"/>
    </source>
</evidence>
<dbReference type="InterPro" id="IPR052336">
    <property type="entry name" value="MlaD_Phospholipid_Transporter"/>
</dbReference>
<feature type="region of interest" description="Disordered" evidence="1">
    <location>
        <begin position="399"/>
        <end position="421"/>
    </location>
</feature>
<dbReference type="PANTHER" id="PTHR33371">
    <property type="entry name" value="INTERMEMBRANE PHOSPHOLIPID TRANSPORT SYSTEM BINDING PROTEIN MLAD-RELATED"/>
    <property type="match status" value="1"/>
</dbReference>
<evidence type="ECO:0000313" key="4">
    <source>
        <dbReference type="EMBL" id="MFC6866238.1"/>
    </source>
</evidence>
<dbReference type="InterPro" id="IPR003399">
    <property type="entry name" value="Mce/MlaD"/>
</dbReference>